<dbReference type="GO" id="GO:0016020">
    <property type="term" value="C:membrane"/>
    <property type="evidence" value="ECO:0007669"/>
    <property type="project" value="TreeGrafter"/>
</dbReference>
<dbReference type="InParanoid" id="H2ZAJ4"/>
<dbReference type="InterPro" id="IPR001128">
    <property type="entry name" value="Cyt_P450"/>
</dbReference>
<evidence type="ECO:0000313" key="4">
    <source>
        <dbReference type="Proteomes" id="UP000007875"/>
    </source>
</evidence>
<dbReference type="PANTHER" id="PTHR24280:SF4">
    <property type="entry name" value="CYTOCHROME P450 20A1"/>
    <property type="match status" value="1"/>
</dbReference>
<dbReference type="InterPro" id="IPR036396">
    <property type="entry name" value="Cyt_P450_sf"/>
</dbReference>
<keyword evidence="2" id="KW-1133">Transmembrane helix</keyword>
<accession>H2ZAJ4</accession>
<dbReference type="FunCoup" id="H2ZAJ4">
    <property type="interactions" value="59"/>
</dbReference>
<organism evidence="3 4">
    <name type="scientific">Ciona savignyi</name>
    <name type="common">Pacific transparent sea squirt</name>
    <dbReference type="NCBI Taxonomy" id="51511"/>
    <lineage>
        <taxon>Eukaryota</taxon>
        <taxon>Metazoa</taxon>
        <taxon>Chordata</taxon>
        <taxon>Tunicata</taxon>
        <taxon>Ascidiacea</taxon>
        <taxon>Phlebobranchia</taxon>
        <taxon>Cionidae</taxon>
        <taxon>Ciona</taxon>
    </lineage>
</organism>
<dbReference type="GO" id="GO:0004497">
    <property type="term" value="F:monooxygenase activity"/>
    <property type="evidence" value="ECO:0007669"/>
    <property type="project" value="InterPro"/>
</dbReference>
<reference evidence="4" key="1">
    <citation type="submission" date="2003-08" db="EMBL/GenBank/DDBJ databases">
        <authorList>
            <person name="Birren B."/>
            <person name="Nusbaum C."/>
            <person name="Abebe A."/>
            <person name="Abouelleil A."/>
            <person name="Adekoya E."/>
            <person name="Ait-zahra M."/>
            <person name="Allen N."/>
            <person name="Allen T."/>
            <person name="An P."/>
            <person name="Anderson M."/>
            <person name="Anderson S."/>
            <person name="Arachchi H."/>
            <person name="Armbruster J."/>
            <person name="Bachantsang P."/>
            <person name="Baldwin J."/>
            <person name="Barry A."/>
            <person name="Bayul T."/>
            <person name="Blitshsteyn B."/>
            <person name="Bloom T."/>
            <person name="Blye J."/>
            <person name="Boguslavskiy L."/>
            <person name="Borowsky M."/>
            <person name="Boukhgalter B."/>
            <person name="Brunache A."/>
            <person name="Butler J."/>
            <person name="Calixte N."/>
            <person name="Calvo S."/>
            <person name="Camarata J."/>
            <person name="Campo K."/>
            <person name="Chang J."/>
            <person name="Cheshatsang Y."/>
            <person name="Citroen M."/>
            <person name="Collymore A."/>
            <person name="Considine T."/>
            <person name="Cook A."/>
            <person name="Cooke P."/>
            <person name="Corum B."/>
            <person name="Cuomo C."/>
            <person name="David R."/>
            <person name="Dawoe T."/>
            <person name="Degray S."/>
            <person name="Dodge S."/>
            <person name="Dooley K."/>
            <person name="Dorje P."/>
            <person name="Dorjee K."/>
            <person name="Dorris L."/>
            <person name="Duffey N."/>
            <person name="Dupes A."/>
            <person name="Elkins T."/>
            <person name="Engels R."/>
            <person name="Erickson J."/>
            <person name="Farina A."/>
            <person name="Faro S."/>
            <person name="Ferreira P."/>
            <person name="Fischer H."/>
            <person name="Fitzgerald M."/>
            <person name="Foley K."/>
            <person name="Gage D."/>
            <person name="Galagan J."/>
            <person name="Gearin G."/>
            <person name="Gnerre S."/>
            <person name="Gnirke A."/>
            <person name="Goyette A."/>
            <person name="Graham J."/>
            <person name="Grandbois E."/>
            <person name="Gyaltsen K."/>
            <person name="Hafez N."/>
            <person name="Hagopian D."/>
            <person name="Hagos B."/>
            <person name="Hall J."/>
            <person name="Hatcher B."/>
            <person name="Heller A."/>
            <person name="Higgins H."/>
            <person name="Honan T."/>
            <person name="Horn A."/>
            <person name="Houde N."/>
            <person name="Hughes L."/>
            <person name="Hulme W."/>
            <person name="Husby E."/>
            <person name="Iliev I."/>
            <person name="Jaffe D."/>
            <person name="Jones C."/>
            <person name="Kamal M."/>
            <person name="Kamat A."/>
            <person name="Kamvysselis M."/>
            <person name="Karlsson E."/>
            <person name="Kells C."/>
            <person name="Kieu A."/>
            <person name="Kisner P."/>
            <person name="Kodira C."/>
            <person name="Kulbokas E."/>
            <person name="Labutti K."/>
            <person name="Lama D."/>
            <person name="Landers T."/>
            <person name="Leger J."/>
            <person name="Levine S."/>
            <person name="Lewis D."/>
            <person name="Lewis T."/>
            <person name="Lindblad-toh K."/>
            <person name="Liu X."/>
            <person name="Lokyitsang T."/>
            <person name="Lokyitsang Y."/>
            <person name="Lucien O."/>
            <person name="Lui A."/>
            <person name="Ma L.J."/>
            <person name="Mabbitt R."/>
            <person name="Macdonald J."/>
            <person name="Maclean C."/>
            <person name="Major J."/>
            <person name="Manning J."/>
            <person name="Marabella R."/>
            <person name="Maru K."/>
            <person name="Matthews C."/>
            <person name="Mauceli E."/>
            <person name="Mccarthy M."/>
            <person name="Mcdonough S."/>
            <person name="Mcghee T."/>
            <person name="Meldrim J."/>
            <person name="Meneus L."/>
            <person name="Mesirov J."/>
            <person name="Mihalev A."/>
            <person name="Mihova T."/>
            <person name="Mikkelsen T."/>
            <person name="Mlenga V."/>
            <person name="Moru K."/>
            <person name="Mozes J."/>
            <person name="Mulrain L."/>
            <person name="Munson G."/>
            <person name="Naylor J."/>
            <person name="Newes C."/>
            <person name="Nguyen C."/>
            <person name="Nguyen N."/>
            <person name="Nguyen T."/>
            <person name="Nicol R."/>
            <person name="Nielsen C."/>
            <person name="Nizzari M."/>
            <person name="Norbu C."/>
            <person name="Norbu N."/>
            <person name="O'donnell P."/>
            <person name="Okoawo O."/>
            <person name="O'leary S."/>
            <person name="Omotosho B."/>
            <person name="O'neill K."/>
            <person name="Osman S."/>
            <person name="Parker S."/>
            <person name="Perrin D."/>
            <person name="Phunkhang P."/>
            <person name="Piqani B."/>
            <person name="Purcell S."/>
            <person name="Rachupka T."/>
            <person name="Ramasamy U."/>
            <person name="Rameau R."/>
            <person name="Ray V."/>
            <person name="Raymond C."/>
            <person name="Retta R."/>
            <person name="Richardson S."/>
            <person name="Rise C."/>
            <person name="Rodriguez J."/>
            <person name="Rogers J."/>
            <person name="Rogov P."/>
            <person name="Rutman M."/>
            <person name="Schupbach R."/>
            <person name="Seaman C."/>
            <person name="Settipalli S."/>
            <person name="Sharpe T."/>
            <person name="Sheridan J."/>
            <person name="Sherpa N."/>
            <person name="Shi J."/>
            <person name="Smirnov S."/>
            <person name="Smith C."/>
            <person name="Sougnez C."/>
            <person name="Spencer B."/>
            <person name="Stalker J."/>
            <person name="Stange-thomann N."/>
            <person name="Stavropoulos S."/>
            <person name="Stetson K."/>
            <person name="Stone C."/>
            <person name="Stone S."/>
            <person name="Stubbs M."/>
            <person name="Talamas J."/>
            <person name="Tchuinga P."/>
            <person name="Tenzing P."/>
            <person name="Tesfaye S."/>
            <person name="Theodore J."/>
            <person name="Thoulutsang Y."/>
            <person name="Topham K."/>
            <person name="Towey S."/>
            <person name="Tsamla T."/>
            <person name="Tsomo N."/>
            <person name="Vallee D."/>
            <person name="Vassiliev H."/>
            <person name="Venkataraman V."/>
            <person name="Vinson J."/>
            <person name="Vo A."/>
            <person name="Wade C."/>
            <person name="Wang S."/>
            <person name="Wangchuk T."/>
            <person name="Wangdi T."/>
            <person name="Whittaker C."/>
            <person name="Wilkinson J."/>
            <person name="Wu Y."/>
            <person name="Wyman D."/>
            <person name="Yadav S."/>
            <person name="Yang S."/>
            <person name="Yang X."/>
            <person name="Yeager S."/>
            <person name="Yee E."/>
            <person name="Young G."/>
            <person name="Zainoun J."/>
            <person name="Zembeck L."/>
            <person name="Zimmer A."/>
            <person name="Zody M."/>
            <person name="Lander E."/>
        </authorList>
    </citation>
    <scope>NUCLEOTIDE SEQUENCE [LARGE SCALE GENOMIC DNA]</scope>
</reference>
<dbReference type="OMA" id="NTANREM"/>
<dbReference type="STRING" id="51511.ENSCSAVP00000014609"/>
<keyword evidence="2" id="KW-0472">Membrane</keyword>
<feature type="transmembrane region" description="Helical" evidence="2">
    <location>
        <begin position="286"/>
        <end position="309"/>
    </location>
</feature>
<dbReference type="AlphaFoldDB" id="H2ZAJ4"/>
<dbReference type="Ensembl" id="ENSCSAVT00000014775.1">
    <property type="protein sequence ID" value="ENSCSAVP00000014609.1"/>
    <property type="gene ID" value="ENSCSAVG00000008540.1"/>
</dbReference>
<dbReference type="Gene3D" id="1.10.630.10">
    <property type="entry name" value="Cytochrome P450"/>
    <property type="match status" value="1"/>
</dbReference>
<reference evidence="3" key="3">
    <citation type="submission" date="2025-09" db="UniProtKB">
        <authorList>
            <consortium name="Ensembl"/>
        </authorList>
    </citation>
    <scope>IDENTIFICATION</scope>
</reference>
<dbReference type="Pfam" id="PF00067">
    <property type="entry name" value="p450"/>
    <property type="match status" value="1"/>
</dbReference>
<protein>
    <recommendedName>
        <fullName evidence="5">Cytochrome P450</fullName>
    </recommendedName>
</protein>
<dbReference type="GO" id="GO:0020037">
    <property type="term" value="F:heme binding"/>
    <property type="evidence" value="ECO:0007669"/>
    <property type="project" value="InterPro"/>
</dbReference>
<dbReference type="PANTHER" id="PTHR24280">
    <property type="entry name" value="CYTOCHROME P450 20A1"/>
    <property type="match status" value="1"/>
</dbReference>
<dbReference type="Proteomes" id="UP000007875">
    <property type="component" value="Unassembled WGS sequence"/>
</dbReference>
<dbReference type="HOGENOM" id="CLU_050960_0_0_1"/>
<comment type="similarity">
    <text evidence="1">Belongs to the cytochrome P450 family.</text>
</comment>
<dbReference type="GeneTree" id="ENSGT00500000044939"/>
<dbReference type="GO" id="GO:0005506">
    <property type="term" value="F:iron ion binding"/>
    <property type="evidence" value="ECO:0007669"/>
    <property type="project" value="InterPro"/>
</dbReference>
<evidence type="ECO:0000256" key="2">
    <source>
        <dbReference type="SAM" id="Phobius"/>
    </source>
</evidence>
<evidence type="ECO:0008006" key="5">
    <source>
        <dbReference type="Google" id="ProtNLM"/>
    </source>
</evidence>
<sequence>MLEVHVSITAVAILVLIILLFLIGLLVYIYPGSSKETTVPGPDVSDAKDGNKSDIERAGSLHAYLCNLHADFKHEGAVSFHHGKQLVISISNPKFFAPRSQVFQLPSFLYEYWRPLIGEESFLFAKDIDVFRRRDYLDFKVNRNVKEFYAKIFRLLAVELETKWEKQPEDQHIPLTQHLKGLATKAVCQMMFGDNYADGTKVLELYRAWDKCWNEVMAASKMEPTKSESVEKKSISELRKLMENAIEERWNKSKSLDGITLLDGLLSSQTSDSKDQLTSEQLLCDVITMFTMGVQITTAVLCWSCYFVASNKEVQRK</sequence>
<dbReference type="eggNOG" id="KOG0157">
    <property type="taxonomic scope" value="Eukaryota"/>
</dbReference>
<evidence type="ECO:0000256" key="1">
    <source>
        <dbReference type="ARBA" id="ARBA00010617"/>
    </source>
</evidence>
<reference evidence="3" key="2">
    <citation type="submission" date="2025-08" db="UniProtKB">
        <authorList>
            <consortium name="Ensembl"/>
        </authorList>
    </citation>
    <scope>IDENTIFICATION</scope>
</reference>
<dbReference type="InterPro" id="IPR052666">
    <property type="entry name" value="CYP450_20A1-like"/>
</dbReference>
<name>H2ZAJ4_CIOSA</name>
<dbReference type="SUPFAM" id="SSF48264">
    <property type="entry name" value="Cytochrome P450"/>
    <property type="match status" value="1"/>
</dbReference>
<keyword evidence="2" id="KW-0812">Transmembrane</keyword>
<proteinExistence type="inferred from homology"/>
<dbReference type="GO" id="GO:0016705">
    <property type="term" value="F:oxidoreductase activity, acting on paired donors, with incorporation or reduction of molecular oxygen"/>
    <property type="evidence" value="ECO:0007669"/>
    <property type="project" value="InterPro"/>
</dbReference>
<keyword evidence="4" id="KW-1185">Reference proteome</keyword>
<feature type="transmembrane region" description="Helical" evidence="2">
    <location>
        <begin position="7"/>
        <end position="30"/>
    </location>
</feature>
<evidence type="ECO:0000313" key="3">
    <source>
        <dbReference type="Ensembl" id="ENSCSAVP00000014609.1"/>
    </source>
</evidence>